<evidence type="ECO:0000313" key="1">
    <source>
        <dbReference type="EMBL" id="ADO14380.1"/>
    </source>
</evidence>
<proteinExistence type="predicted"/>
<evidence type="ECO:0000313" key="2">
    <source>
        <dbReference type="Proteomes" id="UP000007045"/>
    </source>
</evidence>
<protein>
    <submittedName>
        <fullName evidence="1">AB1gp09</fullName>
    </submittedName>
</protein>
<reference evidence="1 2" key="1">
    <citation type="journal article" date="2012" name="Gene">
        <title>Bioinformatic analysis of the Acinetobacter baumannii phage AB1 genome.</title>
        <authorList>
            <person name="Li P."/>
            <person name="Chen B."/>
            <person name="Song Z."/>
            <person name="Song Y."/>
            <person name="Yang Y."/>
            <person name="Ma P."/>
            <person name="Wang H."/>
            <person name="Ying J."/>
            <person name="Ren P."/>
            <person name="Yang L."/>
            <person name="Gao G."/>
            <person name="Jin S."/>
            <person name="Bao Q."/>
            <person name="Yang H."/>
        </authorList>
    </citation>
    <scope>NUCLEOTIDE SEQUENCE [LARGE SCALE GENOMIC DNA]</scope>
    <source>
        <strain evidence="1">AB1</strain>
    </source>
</reference>
<sequence>MNFIHVYALAVNDAKLSKSGGLLMSIKRTGSLEQALNRLISSNDQYVKAGVMPGSKYPDGTSVATVAYRNEYGFKNIPSRPFIRTTVREQKEAWVELTKKGIKAGYTLEHTLNLVGLSMQNEIQHSIMIWSDPPNAPATIAAKGFDAPLRDSLLMHDSIKYEIVEGKL</sequence>
<organism evidence="1 2">
    <name type="scientific">Acinetobacter phage AB1</name>
    <dbReference type="NCBI Taxonomy" id="889876"/>
    <lineage>
        <taxon>Viruses</taxon>
        <taxon>Duplodnaviria</taxon>
        <taxon>Heunggongvirae</taxon>
        <taxon>Uroviricota</taxon>
        <taxon>Caudoviricetes</taxon>
        <taxon>Obolenskvirus</taxon>
        <taxon>Obolenskvirus AB1</taxon>
    </lineage>
</organism>
<dbReference type="EMBL" id="HM368260">
    <property type="protein sequence ID" value="ADO14380.1"/>
    <property type="molecule type" value="Genomic_DNA"/>
</dbReference>
<dbReference type="OrthoDB" id="12361at10239"/>
<name>E2GLU7_9CAUD</name>
<accession>E2GLU7</accession>
<keyword evidence="2" id="KW-1185">Reference proteome</keyword>
<gene>
    <name evidence="1" type="ORF">AB1-09</name>
</gene>
<dbReference type="Proteomes" id="UP000007045">
    <property type="component" value="Segment"/>
</dbReference>